<dbReference type="EMBL" id="JAALHA020000002">
    <property type="protein sequence ID" value="MDR9894438.1"/>
    <property type="molecule type" value="Genomic_DNA"/>
</dbReference>
<protein>
    <submittedName>
        <fullName evidence="5">1-acyl-sn-glycerol-3-phosphate acyltransferase</fullName>
    </submittedName>
</protein>
<feature type="domain" description="Phospholipid/glycerol acyltransferase" evidence="4">
    <location>
        <begin position="60"/>
        <end position="182"/>
    </location>
</feature>
<sequence length="252" mass="27995">MHHKTQNDTLAKANKTPRSSAVSPWFSPLAYFLGRRFLLPFFFGHIEVTGQENLPTTGPVILAPTHRSRWDALVVPYAAGRCVTGRDLQFMVTIDECQGLQGWLIRQMGGFPVDPKHPSINTLRHAVKILHDREMLVIFPEGGIHKGKLHPLKPGIARLALSAESSYPDLGVKIVPIGINYSQPYPSWGTDVNIHIGTPIKVSDYASGCLKQDAQRLTTDLAKGLQKLSHHESEILNNRSLQSSSFRHGIRT</sequence>
<dbReference type="Pfam" id="PF01553">
    <property type="entry name" value="Acyltransferase"/>
    <property type="match status" value="1"/>
</dbReference>
<dbReference type="GO" id="GO:0003841">
    <property type="term" value="F:1-acylglycerol-3-phosphate O-acyltransferase activity"/>
    <property type="evidence" value="ECO:0007669"/>
    <property type="project" value="TreeGrafter"/>
</dbReference>
<keyword evidence="6" id="KW-1185">Reference proteome</keyword>
<evidence type="ECO:0000256" key="2">
    <source>
        <dbReference type="ARBA" id="ARBA00023315"/>
    </source>
</evidence>
<dbReference type="SUPFAM" id="SSF69593">
    <property type="entry name" value="Glycerol-3-phosphate (1)-acyltransferase"/>
    <property type="match status" value="1"/>
</dbReference>
<name>A0AAP5M992_9CYAN</name>
<dbReference type="Proteomes" id="UP000667802">
    <property type="component" value="Unassembled WGS sequence"/>
</dbReference>
<organism evidence="5 6">
    <name type="scientific">Aetokthonos hydrillicola Thurmond2011</name>
    <dbReference type="NCBI Taxonomy" id="2712845"/>
    <lineage>
        <taxon>Bacteria</taxon>
        <taxon>Bacillati</taxon>
        <taxon>Cyanobacteriota</taxon>
        <taxon>Cyanophyceae</taxon>
        <taxon>Nostocales</taxon>
        <taxon>Hapalosiphonaceae</taxon>
        <taxon>Aetokthonos</taxon>
    </lineage>
</organism>
<evidence type="ECO:0000313" key="5">
    <source>
        <dbReference type="EMBL" id="MDR9894438.1"/>
    </source>
</evidence>
<dbReference type="SMART" id="SM00563">
    <property type="entry name" value="PlsC"/>
    <property type="match status" value="1"/>
</dbReference>
<gene>
    <name evidence="5" type="ORF">G7B40_007610</name>
</gene>
<reference evidence="6" key="1">
    <citation type="journal article" date="2021" name="Science">
        <title>Hunting the eagle killer: A cyanobacterial neurotoxin causes vacuolar myelinopathy.</title>
        <authorList>
            <person name="Breinlinger S."/>
            <person name="Phillips T.J."/>
            <person name="Haram B.N."/>
            <person name="Mares J."/>
            <person name="Martinez Yerena J.A."/>
            <person name="Hrouzek P."/>
            <person name="Sobotka R."/>
            <person name="Henderson W.M."/>
            <person name="Schmieder P."/>
            <person name="Williams S.M."/>
            <person name="Lauderdale J.D."/>
            <person name="Wilde H.D."/>
            <person name="Gerrin W."/>
            <person name="Kust A."/>
            <person name="Washington J.W."/>
            <person name="Wagner C."/>
            <person name="Geier B."/>
            <person name="Liebeke M."/>
            <person name="Enke H."/>
            <person name="Niedermeyer T.H.J."/>
            <person name="Wilde S.B."/>
        </authorList>
    </citation>
    <scope>NUCLEOTIDE SEQUENCE [LARGE SCALE GENOMIC DNA]</scope>
    <source>
        <strain evidence="6">Thurmond2011</strain>
    </source>
</reference>
<evidence type="ECO:0000256" key="3">
    <source>
        <dbReference type="SAM" id="MobiDB-lite"/>
    </source>
</evidence>
<feature type="region of interest" description="Disordered" evidence="3">
    <location>
        <begin position="1"/>
        <end position="22"/>
    </location>
</feature>
<dbReference type="PANTHER" id="PTHR10434">
    <property type="entry name" value="1-ACYL-SN-GLYCEROL-3-PHOSPHATE ACYLTRANSFERASE"/>
    <property type="match status" value="1"/>
</dbReference>
<proteinExistence type="predicted"/>
<accession>A0AAP5M992</accession>
<dbReference type="AlphaFoldDB" id="A0AAP5M992"/>
<comment type="caution">
    <text evidence="5">The sequence shown here is derived from an EMBL/GenBank/DDBJ whole genome shotgun (WGS) entry which is preliminary data.</text>
</comment>
<evidence type="ECO:0000313" key="6">
    <source>
        <dbReference type="Proteomes" id="UP000667802"/>
    </source>
</evidence>
<dbReference type="PANTHER" id="PTHR10434:SF40">
    <property type="entry name" value="1-ACYL-SN-GLYCEROL-3-PHOSPHATE ACYLTRANSFERASE"/>
    <property type="match status" value="1"/>
</dbReference>
<dbReference type="RefSeq" id="WP_310833664.1">
    <property type="nucleotide sequence ID" value="NZ_CAWQFN010000314.1"/>
</dbReference>
<keyword evidence="2 5" id="KW-0012">Acyltransferase</keyword>
<evidence type="ECO:0000259" key="4">
    <source>
        <dbReference type="SMART" id="SM00563"/>
    </source>
</evidence>
<dbReference type="InterPro" id="IPR002123">
    <property type="entry name" value="Plipid/glycerol_acylTrfase"/>
</dbReference>
<keyword evidence="1" id="KW-0808">Transferase</keyword>
<dbReference type="GO" id="GO:0006654">
    <property type="term" value="P:phosphatidic acid biosynthetic process"/>
    <property type="evidence" value="ECO:0007669"/>
    <property type="project" value="TreeGrafter"/>
</dbReference>
<evidence type="ECO:0000256" key="1">
    <source>
        <dbReference type="ARBA" id="ARBA00022679"/>
    </source>
</evidence>